<dbReference type="PANTHER" id="PTHR43213:SF5">
    <property type="entry name" value="BIFUNCTIONAL DTTP_UTP PYROPHOSPHATASE_METHYLTRANSFERASE PROTEIN-RELATED"/>
    <property type="match status" value="1"/>
</dbReference>
<dbReference type="InterPro" id="IPR029001">
    <property type="entry name" value="ITPase-like_fam"/>
</dbReference>
<dbReference type="CDD" id="cd00555">
    <property type="entry name" value="Maf"/>
    <property type="match status" value="1"/>
</dbReference>
<protein>
    <recommendedName>
        <fullName evidence="6">dTTP/UTP pyrophosphatase</fullName>
        <shortName evidence="6">dTTPase/UTPase</shortName>
        <ecNumber evidence="6">3.6.1.9</ecNumber>
    </recommendedName>
    <alternativeName>
        <fullName evidence="6">Nucleoside triphosphate pyrophosphatase</fullName>
    </alternativeName>
    <alternativeName>
        <fullName evidence="6">Nucleotide pyrophosphatase</fullName>
        <shortName evidence="6">Nucleotide PPase</shortName>
    </alternativeName>
</protein>
<dbReference type="GO" id="GO:0009117">
    <property type="term" value="P:nucleotide metabolic process"/>
    <property type="evidence" value="ECO:0007669"/>
    <property type="project" value="UniProtKB-KW"/>
</dbReference>
<dbReference type="PANTHER" id="PTHR43213">
    <property type="entry name" value="BIFUNCTIONAL DTTP/UTP PYROPHOSPHATASE/METHYLTRANSFERASE PROTEIN-RELATED"/>
    <property type="match status" value="1"/>
</dbReference>
<dbReference type="InterPro" id="IPR003697">
    <property type="entry name" value="Maf-like"/>
</dbReference>
<comment type="caution">
    <text evidence="6">Lacks conserved residue(s) required for the propagation of feature annotation.</text>
</comment>
<dbReference type="SUPFAM" id="SSF52972">
    <property type="entry name" value="ITPase-like"/>
    <property type="match status" value="1"/>
</dbReference>
<evidence type="ECO:0000313" key="7">
    <source>
        <dbReference type="EMBL" id="PIE33164.1"/>
    </source>
</evidence>
<dbReference type="Proteomes" id="UP000230821">
    <property type="component" value="Unassembled WGS sequence"/>
</dbReference>
<feature type="site" description="Important for substrate specificity" evidence="6">
    <location>
        <position position="74"/>
    </location>
</feature>
<keyword evidence="5 6" id="KW-0546">Nucleotide metabolism</keyword>
<organism evidence="7 8">
    <name type="scientific">candidate division KSB3 bacterium</name>
    <dbReference type="NCBI Taxonomy" id="2044937"/>
    <lineage>
        <taxon>Bacteria</taxon>
        <taxon>candidate division KSB3</taxon>
    </lineage>
</organism>
<dbReference type="FunFam" id="3.90.950.10:FF:000005">
    <property type="entry name" value="7-methyl-GTP pyrophosphatase"/>
    <property type="match status" value="1"/>
</dbReference>
<dbReference type="Pfam" id="PF02545">
    <property type="entry name" value="Maf"/>
    <property type="match status" value="1"/>
</dbReference>
<keyword evidence="4 6" id="KW-0378">Hydrolase</keyword>
<reference evidence="7 8" key="1">
    <citation type="submission" date="2017-10" db="EMBL/GenBank/DDBJ databases">
        <title>Novel microbial diversity and functional potential in the marine mammal oral microbiome.</title>
        <authorList>
            <person name="Dudek N.K."/>
            <person name="Sun C.L."/>
            <person name="Burstein D."/>
            <person name="Kantor R.S."/>
            <person name="Aliaga Goltsman D.S."/>
            <person name="Bik E.M."/>
            <person name="Thomas B.C."/>
            <person name="Banfield J.F."/>
            <person name="Relman D.A."/>
        </authorList>
    </citation>
    <scope>NUCLEOTIDE SEQUENCE [LARGE SCALE GENOMIC DNA]</scope>
    <source>
        <strain evidence="7">DOLJORAL78_47_16</strain>
    </source>
</reference>
<dbReference type="GO" id="GO:0005737">
    <property type="term" value="C:cytoplasm"/>
    <property type="evidence" value="ECO:0007669"/>
    <property type="project" value="UniProtKB-SubCell"/>
</dbReference>
<dbReference type="PIRSF" id="PIRSF006305">
    <property type="entry name" value="Maf"/>
    <property type="match status" value="1"/>
</dbReference>
<comment type="cofactor">
    <cofactor evidence="1 6">
        <name>a divalent metal cation</name>
        <dbReference type="ChEBI" id="CHEBI:60240"/>
    </cofactor>
</comment>
<evidence type="ECO:0000256" key="5">
    <source>
        <dbReference type="ARBA" id="ARBA00023080"/>
    </source>
</evidence>
<feature type="site" description="Important for substrate specificity" evidence="6">
    <location>
        <position position="159"/>
    </location>
</feature>
<proteinExistence type="inferred from homology"/>
<gene>
    <name evidence="7" type="ORF">CSA56_12605</name>
</gene>
<comment type="caution">
    <text evidence="7">The sequence shown here is derived from an EMBL/GenBank/DDBJ whole genome shotgun (WGS) entry which is preliminary data.</text>
</comment>
<comment type="catalytic activity">
    <reaction evidence="6">
        <text>dTTP + H2O = dTMP + diphosphate + H(+)</text>
        <dbReference type="Rhea" id="RHEA:28534"/>
        <dbReference type="ChEBI" id="CHEBI:15377"/>
        <dbReference type="ChEBI" id="CHEBI:15378"/>
        <dbReference type="ChEBI" id="CHEBI:33019"/>
        <dbReference type="ChEBI" id="CHEBI:37568"/>
        <dbReference type="ChEBI" id="CHEBI:63528"/>
        <dbReference type="EC" id="3.6.1.9"/>
    </reaction>
</comment>
<evidence type="ECO:0000256" key="6">
    <source>
        <dbReference type="HAMAP-Rule" id="MF_00528"/>
    </source>
</evidence>
<evidence type="ECO:0000256" key="3">
    <source>
        <dbReference type="ARBA" id="ARBA00022490"/>
    </source>
</evidence>
<feature type="site" description="Important for substrate specificity" evidence="6">
    <location>
        <position position="16"/>
    </location>
</feature>
<dbReference type="GO" id="GO:0036221">
    <property type="term" value="F:UTP diphosphatase activity"/>
    <property type="evidence" value="ECO:0007669"/>
    <property type="project" value="RHEA"/>
</dbReference>
<comment type="similarity">
    <text evidence="6">Belongs to the Maf family. YhdE subfamily.</text>
</comment>
<dbReference type="NCBIfam" id="TIGR00172">
    <property type="entry name" value="maf"/>
    <property type="match status" value="1"/>
</dbReference>
<evidence type="ECO:0000256" key="1">
    <source>
        <dbReference type="ARBA" id="ARBA00001968"/>
    </source>
</evidence>
<sequence length="205" mass="22422">MDPVTQRIILASSSPRRKMLLKQLEIPFDIIVSDIDEQFNHALSPAEIAEDLALQKAQAVAATLTDAIVIGADTIVVHDDAILGKPNNEQDAFQMLSRLSGEVHQVMTGLTLISTAAPTTTLIRHETTQVKIAPLSEADIHWYIATGEPLDKAGAYGIQGKGAIFVKWIHGCYNNVVGLPLFLLITMFEEITGRRELPFLPRPSS</sequence>
<dbReference type="GO" id="GO:0036218">
    <property type="term" value="F:dTTP diphosphatase activity"/>
    <property type="evidence" value="ECO:0007669"/>
    <property type="project" value="RHEA"/>
</dbReference>
<dbReference type="EC" id="3.6.1.9" evidence="6"/>
<feature type="active site" description="Proton acceptor" evidence="6">
    <location>
        <position position="73"/>
    </location>
</feature>
<evidence type="ECO:0000256" key="2">
    <source>
        <dbReference type="ARBA" id="ARBA00004496"/>
    </source>
</evidence>
<keyword evidence="3 6" id="KW-0963">Cytoplasm</keyword>
<name>A0A2G6KBW5_9BACT</name>
<comment type="catalytic activity">
    <reaction evidence="6">
        <text>UTP + H2O = UMP + diphosphate + H(+)</text>
        <dbReference type="Rhea" id="RHEA:29395"/>
        <dbReference type="ChEBI" id="CHEBI:15377"/>
        <dbReference type="ChEBI" id="CHEBI:15378"/>
        <dbReference type="ChEBI" id="CHEBI:33019"/>
        <dbReference type="ChEBI" id="CHEBI:46398"/>
        <dbReference type="ChEBI" id="CHEBI:57865"/>
        <dbReference type="EC" id="3.6.1.9"/>
    </reaction>
</comment>
<comment type="subcellular location">
    <subcellularLocation>
        <location evidence="2 6">Cytoplasm</location>
    </subcellularLocation>
</comment>
<dbReference type="HAMAP" id="MF_00528">
    <property type="entry name" value="Maf"/>
    <property type="match status" value="1"/>
</dbReference>
<comment type="function">
    <text evidence="6">Nucleoside triphosphate pyrophosphatase that hydrolyzes dTTP and UTP. May have a dual role in cell division arrest and in preventing the incorporation of modified nucleotides into cellular nucleic acids.</text>
</comment>
<dbReference type="Gene3D" id="3.90.950.10">
    <property type="match status" value="1"/>
</dbReference>
<evidence type="ECO:0000256" key="4">
    <source>
        <dbReference type="ARBA" id="ARBA00022801"/>
    </source>
</evidence>
<dbReference type="EMBL" id="PDSK01000102">
    <property type="protein sequence ID" value="PIE33164.1"/>
    <property type="molecule type" value="Genomic_DNA"/>
</dbReference>
<evidence type="ECO:0000313" key="8">
    <source>
        <dbReference type="Proteomes" id="UP000230821"/>
    </source>
</evidence>
<dbReference type="AlphaFoldDB" id="A0A2G6KBW5"/>
<accession>A0A2G6KBW5</accession>